<dbReference type="Pfam" id="PF00069">
    <property type="entry name" value="Pkinase"/>
    <property type="match status" value="1"/>
</dbReference>
<evidence type="ECO:0000313" key="11">
    <source>
        <dbReference type="Proteomes" id="UP000266196"/>
    </source>
</evidence>
<evidence type="ECO:0000313" key="4">
    <source>
        <dbReference type="EMBL" id="RHY24254.1"/>
    </source>
</evidence>
<dbReference type="Proteomes" id="UP000266239">
    <property type="component" value="Unassembled WGS sequence"/>
</dbReference>
<evidence type="ECO:0000313" key="5">
    <source>
        <dbReference type="EMBL" id="RHY40025.1"/>
    </source>
</evidence>
<evidence type="ECO:0000259" key="2">
    <source>
        <dbReference type="PROSITE" id="PS50011"/>
    </source>
</evidence>
<protein>
    <recommendedName>
        <fullName evidence="2">Protein kinase domain-containing protein</fullName>
    </recommendedName>
</protein>
<dbReference type="EMBL" id="QUTD01011383">
    <property type="protein sequence ID" value="RHY40025.1"/>
    <property type="molecule type" value="Genomic_DNA"/>
</dbReference>
<dbReference type="EMBL" id="QUTB01004546">
    <property type="protein sequence ID" value="RHY61267.1"/>
    <property type="molecule type" value="Genomic_DNA"/>
</dbReference>
<evidence type="ECO:0000313" key="10">
    <source>
        <dbReference type="Proteomes" id="UP000265716"/>
    </source>
</evidence>
<dbReference type="InterPro" id="IPR008271">
    <property type="entry name" value="Ser/Thr_kinase_AS"/>
</dbReference>
<proteinExistence type="predicted"/>
<dbReference type="EMBL" id="QUSZ01001906">
    <property type="protein sequence ID" value="RHY24254.1"/>
    <property type="molecule type" value="Genomic_DNA"/>
</dbReference>
<dbReference type="PROSITE" id="PS00108">
    <property type="entry name" value="PROTEIN_KINASE_ST"/>
    <property type="match status" value="1"/>
</dbReference>
<dbReference type="VEuPathDB" id="FungiDB:H257_15215"/>
<dbReference type="SUPFAM" id="SSF56112">
    <property type="entry name" value="Protein kinase-like (PK-like)"/>
    <property type="match status" value="1"/>
</dbReference>
<gene>
    <name evidence="3" type="ORF">DYB25_009068</name>
    <name evidence="5" type="ORF">DYB30_007628</name>
    <name evidence="8" type="ORF">DYB31_009985</name>
    <name evidence="7" type="ORF">DYB34_009852</name>
    <name evidence="4" type="ORF">DYB36_009929</name>
    <name evidence="6" type="ORF">DYB38_005887</name>
</gene>
<evidence type="ECO:0000313" key="13">
    <source>
        <dbReference type="Proteomes" id="UP000266643"/>
    </source>
</evidence>
<feature type="domain" description="Protein kinase" evidence="2">
    <location>
        <begin position="1"/>
        <end position="286"/>
    </location>
</feature>
<dbReference type="Proteomes" id="UP000283543">
    <property type="component" value="Unassembled WGS sequence"/>
</dbReference>
<dbReference type="InterPro" id="IPR000719">
    <property type="entry name" value="Prot_kinase_dom"/>
</dbReference>
<dbReference type="PANTHER" id="PTHR44329:SF214">
    <property type="entry name" value="PROTEIN KINASE DOMAIN-CONTAINING PROTEIN"/>
    <property type="match status" value="1"/>
</dbReference>
<dbReference type="InterPro" id="IPR011009">
    <property type="entry name" value="Kinase-like_dom_sf"/>
</dbReference>
<comment type="caution">
    <text evidence="5">The sequence shown here is derived from an EMBL/GenBank/DDBJ whole genome shotgun (WGS) entry which is preliminary data.</text>
</comment>
<dbReference type="Proteomes" id="UP000265427">
    <property type="component" value="Unassembled WGS sequence"/>
</dbReference>
<evidence type="ECO:0000313" key="12">
    <source>
        <dbReference type="Proteomes" id="UP000266239"/>
    </source>
</evidence>
<dbReference type="Proteomes" id="UP000266196">
    <property type="component" value="Unassembled WGS sequence"/>
</dbReference>
<evidence type="ECO:0000313" key="7">
    <source>
        <dbReference type="EMBL" id="RHY61267.1"/>
    </source>
</evidence>
<dbReference type="Proteomes" id="UP000266643">
    <property type="component" value="Unassembled WGS sequence"/>
</dbReference>
<feature type="compositionally biased region" description="Basic and acidic residues" evidence="1">
    <location>
        <begin position="1"/>
        <end position="14"/>
    </location>
</feature>
<dbReference type="Gene3D" id="1.10.510.10">
    <property type="entry name" value="Transferase(Phosphotransferase) domain 1"/>
    <property type="match status" value="1"/>
</dbReference>
<dbReference type="VEuPathDB" id="FungiDB:H257_15213"/>
<evidence type="ECO:0000313" key="8">
    <source>
        <dbReference type="EMBL" id="RHY98601.1"/>
    </source>
</evidence>
<dbReference type="SMART" id="SM00220">
    <property type="entry name" value="S_TKc"/>
    <property type="match status" value="1"/>
</dbReference>
<dbReference type="GO" id="GO:0004674">
    <property type="term" value="F:protein serine/threonine kinase activity"/>
    <property type="evidence" value="ECO:0007669"/>
    <property type="project" value="TreeGrafter"/>
</dbReference>
<dbReference type="InterPro" id="IPR051681">
    <property type="entry name" value="Ser/Thr_Kinases-Pseudokinases"/>
</dbReference>
<reference evidence="9 10" key="1">
    <citation type="submission" date="2018-08" db="EMBL/GenBank/DDBJ databases">
        <title>Aphanomyces genome sequencing and annotation.</title>
        <authorList>
            <person name="Minardi D."/>
            <person name="Oidtmann B."/>
            <person name="Van Der Giezen M."/>
            <person name="Studholme D.J."/>
        </authorList>
    </citation>
    <scope>NUCLEOTIDE SEQUENCE [LARGE SCALE GENOMIC DNA]</scope>
    <source>
        <strain evidence="8 11">197901</strain>
        <strain evidence="5 13">D2</strain>
        <strain evidence="4 9">Kv</strain>
        <strain evidence="6 10">SA</strain>
        <strain evidence="7 14">Si</strain>
        <strain evidence="3 12">Yx</strain>
    </source>
</reference>
<name>A0A397C5F8_APHAT</name>
<evidence type="ECO:0000256" key="1">
    <source>
        <dbReference type="SAM" id="MobiDB-lite"/>
    </source>
</evidence>
<feature type="region of interest" description="Disordered" evidence="1">
    <location>
        <begin position="1"/>
        <end position="23"/>
    </location>
</feature>
<dbReference type="AlphaFoldDB" id="A0A397C5F8"/>
<dbReference type="PROSITE" id="PS50011">
    <property type="entry name" value="PROTEIN_KINASE_DOM"/>
    <property type="match status" value="1"/>
</dbReference>
<evidence type="ECO:0000313" key="3">
    <source>
        <dbReference type="EMBL" id="RHY20669.1"/>
    </source>
</evidence>
<accession>A0A397C5F8</accession>
<organism evidence="5 13">
    <name type="scientific">Aphanomyces astaci</name>
    <name type="common">Crayfish plague agent</name>
    <dbReference type="NCBI Taxonomy" id="112090"/>
    <lineage>
        <taxon>Eukaryota</taxon>
        <taxon>Sar</taxon>
        <taxon>Stramenopiles</taxon>
        <taxon>Oomycota</taxon>
        <taxon>Saprolegniomycetes</taxon>
        <taxon>Saprolegniales</taxon>
        <taxon>Verrucalvaceae</taxon>
        <taxon>Aphanomyces</taxon>
    </lineage>
</organism>
<evidence type="ECO:0000313" key="9">
    <source>
        <dbReference type="Proteomes" id="UP000265427"/>
    </source>
</evidence>
<evidence type="ECO:0000313" key="6">
    <source>
        <dbReference type="EMBL" id="RHY59464.1"/>
    </source>
</evidence>
<sequence length="294" mass="32122">MEPESGRPRYKDTTHSSGGRLTVTGTADTFWQNATASQIPRTSASVVAPGGSTAGSGFSTGSASAAGLTRADEELLQLWRLDENHVADMMLVVEFMDQGDLRSKLESTTPDTFSVDDKLNCALSVMEGLVYLHTLDNSIIHRDIKSRNVLLDSQKGTKLTDFGVSRESTSETMTIGIGTYRWMAPEILSDSHYTQAADIYSFGVILSELDMHIVPYSDHVTTKGNPINETSIMGRVMQGTIQPTFSALFPPALLELAKECLAFDPEVRPTALAVAYRLGQIRKMWRQSTTSGFV</sequence>
<dbReference type="EMBL" id="QUTA01004200">
    <property type="protein sequence ID" value="RHY20669.1"/>
    <property type="molecule type" value="Genomic_DNA"/>
</dbReference>
<evidence type="ECO:0000313" key="14">
    <source>
        <dbReference type="Proteomes" id="UP000283543"/>
    </source>
</evidence>
<dbReference type="GO" id="GO:0005524">
    <property type="term" value="F:ATP binding"/>
    <property type="evidence" value="ECO:0007669"/>
    <property type="project" value="InterPro"/>
</dbReference>
<dbReference type="PANTHER" id="PTHR44329">
    <property type="entry name" value="SERINE/THREONINE-PROTEIN KINASE TNNI3K-RELATED"/>
    <property type="match status" value="1"/>
</dbReference>
<dbReference type="Proteomes" id="UP000265716">
    <property type="component" value="Unassembled WGS sequence"/>
</dbReference>
<dbReference type="EMBL" id="QUTE01015954">
    <property type="protein sequence ID" value="RHY98601.1"/>
    <property type="molecule type" value="Genomic_DNA"/>
</dbReference>
<dbReference type="EMBL" id="QUTC01005228">
    <property type="protein sequence ID" value="RHY59464.1"/>
    <property type="molecule type" value="Genomic_DNA"/>
</dbReference>